<dbReference type="PANTHER" id="PTHR31934:SF6">
    <property type="entry name" value="ALPHA_BETA-HYDROLASES SUPERFAMILY PROTEIN"/>
    <property type="match status" value="1"/>
</dbReference>
<evidence type="ECO:0000313" key="2">
    <source>
        <dbReference type="Proteomes" id="UP001604336"/>
    </source>
</evidence>
<dbReference type="Proteomes" id="UP001604336">
    <property type="component" value="Unassembled WGS sequence"/>
</dbReference>
<accession>A0ABD1REN3</accession>
<dbReference type="EMBL" id="JBFOLK010000009">
    <property type="protein sequence ID" value="KAL2486867.1"/>
    <property type="molecule type" value="Genomic_DNA"/>
</dbReference>
<gene>
    <name evidence="1" type="ORF">Adt_31623</name>
</gene>
<dbReference type="InterPro" id="IPR029058">
    <property type="entry name" value="AB_hydrolase_fold"/>
</dbReference>
<organism evidence="1 2">
    <name type="scientific">Abeliophyllum distichum</name>
    <dbReference type="NCBI Taxonomy" id="126358"/>
    <lineage>
        <taxon>Eukaryota</taxon>
        <taxon>Viridiplantae</taxon>
        <taxon>Streptophyta</taxon>
        <taxon>Embryophyta</taxon>
        <taxon>Tracheophyta</taxon>
        <taxon>Spermatophyta</taxon>
        <taxon>Magnoliopsida</taxon>
        <taxon>eudicotyledons</taxon>
        <taxon>Gunneridae</taxon>
        <taxon>Pentapetalae</taxon>
        <taxon>asterids</taxon>
        <taxon>lamiids</taxon>
        <taxon>Lamiales</taxon>
        <taxon>Oleaceae</taxon>
        <taxon>Forsythieae</taxon>
        <taxon>Abeliophyllum</taxon>
    </lineage>
</organism>
<keyword evidence="2" id="KW-1185">Reference proteome</keyword>
<dbReference type="Gene3D" id="3.40.50.1820">
    <property type="entry name" value="alpha/beta hydrolase"/>
    <property type="match status" value="1"/>
</dbReference>
<protein>
    <submittedName>
        <fullName evidence="1">Alpha/beta-Hydrolases superfamily protein</fullName>
    </submittedName>
</protein>
<dbReference type="PANTHER" id="PTHR31934">
    <property type="entry name" value="ALPHA/BETA-HYDROLASES SUPERFAMILY PROTEIN"/>
    <property type="match status" value="1"/>
</dbReference>
<proteinExistence type="predicted"/>
<evidence type="ECO:0000313" key="1">
    <source>
        <dbReference type="EMBL" id="KAL2486867.1"/>
    </source>
</evidence>
<comment type="caution">
    <text evidence="1">The sequence shown here is derived from an EMBL/GenBank/DDBJ whole genome shotgun (WGS) entry which is preliminary data.</text>
</comment>
<reference evidence="2" key="1">
    <citation type="submission" date="2024-07" db="EMBL/GenBank/DDBJ databases">
        <title>Two chromosome-level genome assemblies of Korean endemic species Abeliophyllum distichum and Forsythia ovata (Oleaceae).</title>
        <authorList>
            <person name="Jang H."/>
        </authorList>
    </citation>
    <scope>NUCLEOTIDE SEQUENCE [LARGE SCALE GENOMIC DNA]</scope>
</reference>
<dbReference type="AlphaFoldDB" id="A0ABD1REN3"/>
<name>A0ABD1REN3_9LAMI</name>
<sequence>MRHFPTTTQLVSPAISSHDYQFLVKNFSGDFLSSRTGFLLFNSGDLITIGEFGSNNPIERVRRTVCGSADDIGWLQRAAEMPPVEDGTERFMEIIDDIRHGLHKLPNTMVYLLVPGLFSNHGPLYFTIQKQHSLSGTMQSSVDKNAKEIKDYIEEIYWGSGKRVLLLWHSKGRVDSAVVLSMYWNELKGKVASLALAKSPYGGSPIASDILREGQLGDYVNIHKLMEILICKVIKGGHAGSRRFNLRERRKDFLRKYHLLEELPIVSFHTEASISPAVLATLSCVAHAEMPMFSPLSAGQTATLPVVMPLGAAMATYSQLLQIRYGEKSGGLVTCRDAEVPDSIVVRLKRKLDNAWMVYSSMNNHLRRIGVVSYYTEKTHVFLPCQKNLLIKYMINGNIHPEKWPLSSGDAVEGKGKEMASHLSQEIKLEDEALSSY</sequence>